<accession>A0A7H8QAZ8</accession>
<feature type="transmembrane region" description="Helical" evidence="1">
    <location>
        <begin position="88"/>
        <end position="108"/>
    </location>
</feature>
<proteinExistence type="predicted"/>
<dbReference type="EMBL" id="CP051177">
    <property type="protein sequence ID" value="QKX51050.1"/>
    <property type="molecule type" value="Genomic_DNA"/>
</dbReference>
<keyword evidence="1" id="KW-0812">Transmembrane</keyword>
<name>A0A7H8QAZ8_9BACL</name>
<gene>
    <name evidence="2" type="ORF">HF394_10880</name>
</gene>
<dbReference type="AlphaFoldDB" id="A0A7H8QAZ8"/>
<evidence type="ECO:0000256" key="1">
    <source>
        <dbReference type="SAM" id="Phobius"/>
    </source>
</evidence>
<keyword evidence="3" id="KW-1185">Reference proteome</keyword>
<sequence length="209" mass="22159">MAADGQLSPKAAVHGTANGVFFMAIFGALWAYTGIMGLQKPAGTTRWLLAIAFLVGVGFCVSGFLLMRSARRFPGGGQKPGKRHLLKFNLIFAAEGVSIAAVIILCNAIGNLNLIPILVAVIVGLHFLPLASLFGVKLYYATGLLLGLLALFTWLFIPENLVFGGDEANAYMVIVGFGSALILWVTAFLILGIGRKIVHDVKKAPVTTT</sequence>
<reference evidence="3" key="2">
    <citation type="submission" date="2020-06" db="EMBL/GenBank/DDBJ databases">
        <title>Isolation of Planomicrobium glaciei.</title>
        <authorList>
            <person name="Malisova L."/>
            <person name="Safrankova R."/>
            <person name="Jakubu V."/>
            <person name="Spanelova P."/>
        </authorList>
    </citation>
    <scope>NUCLEOTIDE SEQUENCE [LARGE SCALE GENOMIC DNA]</scope>
    <source>
        <strain evidence="3">NRL-ATB46093</strain>
    </source>
</reference>
<organism evidence="2 3">
    <name type="scientific">Planococcus glaciei</name>
    <dbReference type="NCBI Taxonomy" id="459472"/>
    <lineage>
        <taxon>Bacteria</taxon>
        <taxon>Bacillati</taxon>
        <taxon>Bacillota</taxon>
        <taxon>Bacilli</taxon>
        <taxon>Bacillales</taxon>
        <taxon>Caryophanaceae</taxon>
        <taxon>Planococcus</taxon>
    </lineage>
</organism>
<protein>
    <submittedName>
        <fullName evidence="2">Uncharacterized protein</fullName>
    </submittedName>
</protein>
<feature type="transmembrane region" description="Helical" evidence="1">
    <location>
        <begin position="169"/>
        <end position="193"/>
    </location>
</feature>
<feature type="transmembrane region" description="Helical" evidence="1">
    <location>
        <begin position="12"/>
        <end position="35"/>
    </location>
</feature>
<dbReference type="Proteomes" id="UP000509222">
    <property type="component" value="Chromosome"/>
</dbReference>
<reference evidence="2 3" key="1">
    <citation type="submission" date="2020-04" db="EMBL/GenBank/DDBJ databases">
        <authorList>
            <person name="Pajer P."/>
            <person name="Broz P."/>
        </authorList>
    </citation>
    <scope>NUCLEOTIDE SEQUENCE [LARGE SCALE GENOMIC DNA]</scope>
    <source>
        <strain evidence="3">NRL-ATB46093</strain>
    </source>
</reference>
<feature type="transmembrane region" description="Helical" evidence="1">
    <location>
        <begin position="114"/>
        <end position="131"/>
    </location>
</feature>
<evidence type="ECO:0000313" key="3">
    <source>
        <dbReference type="Proteomes" id="UP000509222"/>
    </source>
</evidence>
<dbReference type="RefSeq" id="WP_176294610.1">
    <property type="nucleotide sequence ID" value="NZ_CP051177.1"/>
</dbReference>
<feature type="transmembrane region" description="Helical" evidence="1">
    <location>
        <begin position="47"/>
        <end position="67"/>
    </location>
</feature>
<keyword evidence="1" id="KW-1133">Transmembrane helix</keyword>
<keyword evidence="1" id="KW-0472">Membrane</keyword>
<feature type="transmembrane region" description="Helical" evidence="1">
    <location>
        <begin position="138"/>
        <end position="157"/>
    </location>
</feature>
<evidence type="ECO:0000313" key="2">
    <source>
        <dbReference type="EMBL" id="QKX51050.1"/>
    </source>
</evidence>